<name>A0ABT5WA96_9BACL</name>
<feature type="chain" id="PRO_5045800883" evidence="1">
    <location>
        <begin position="26"/>
        <end position="135"/>
    </location>
</feature>
<comment type="caution">
    <text evidence="2">The sequence shown here is derived from an EMBL/GenBank/DDBJ whole genome shotgun (WGS) entry which is preliminary data.</text>
</comment>
<reference evidence="2 3" key="1">
    <citation type="submission" date="2023-01" db="EMBL/GenBank/DDBJ databases">
        <title>Genome-based reclassification of Anoxybacillus geothermalis as a later heterotypic synonym of Anoxybacillus rupiensis.</title>
        <authorList>
            <person name="Inan Bektas K."/>
            <person name="Canakci S."/>
            <person name="Belduz A.A."/>
            <person name="Guler H.H."/>
        </authorList>
    </citation>
    <scope>NUCLEOTIDE SEQUENCE [LARGE SCALE GENOMIC DNA]</scope>
    <source>
        <strain evidence="2 3">DSM 17127</strain>
    </source>
</reference>
<keyword evidence="3" id="KW-1185">Reference proteome</keyword>
<protein>
    <submittedName>
        <fullName evidence="2">Uncharacterized protein</fullName>
    </submittedName>
</protein>
<feature type="signal peptide" evidence="1">
    <location>
        <begin position="1"/>
        <end position="25"/>
    </location>
</feature>
<sequence>MKKFIIKTFAVAVLLTGITTTNAMAASYNFQATYEHLIYTNSGFYVKGTSSIAGKQNSDEAGDTKAKYSMVSRGSEPADDVIITYFTQEGTGSFKRTFKDFTSYAYLRMDNLNPTGFFGGREPITSSGTYTYTTK</sequence>
<evidence type="ECO:0000256" key="1">
    <source>
        <dbReference type="SAM" id="SignalP"/>
    </source>
</evidence>
<proteinExistence type="predicted"/>
<evidence type="ECO:0000313" key="2">
    <source>
        <dbReference type="EMBL" id="MDE8565749.1"/>
    </source>
</evidence>
<dbReference type="RefSeq" id="WP_159719193.1">
    <property type="nucleotide sequence ID" value="NZ_JACIDF010000010.1"/>
</dbReference>
<accession>A0ABT5WA96</accession>
<dbReference type="Proteomes" id="UP001213979">
    <property type="component" value="Unassembled WGS sequence"/>
</dbReference>
<dbReference type="EMBL" id="JAQOTG010000039">
    <property type="protein sequence ID" value="MDE8565749.1"/>
    <property type="molecule type" value="Genomic_DNA"/>
</dbReference>
<keyword evidence="1" id="KW-0732">Signal</keyword>
<gene>
    <name evidence="2" type="ORF">PNH38_18110</name>
</gene>
<evidence type="ECO:0000313" key="3">
    <source>
        <dbReference type="Proteomes" id="UP001213979"/>
    </source>
</evidence>
<organism evidence="2 3">
    <name type="scientific">Anoxybacteroides rupiense</name>
    <dbReference type="NCBI Taxonomy" id="311460"/>
    <lineage>
        <taxon>Bacteria</taxon>
        <taxon>Bacillati</taxon>
        <taxon>Bacillota</taxon>
        <taxon>Bacilli</taxon>
        <taxon>Bacillales</taxon>
        <taxon>Anoxybacillaceae</taxon>
        <taxon>Anoxybacteroides</taxon>
    </lineage>
</organism>